<dbReference type="KEGG" id="cate:C2869_03990"/>
<reference evidence="1 2" key="1">
    <citation type="submission" date="2018-01" db="EMBL/GenBank/DDBJ databases">
        <title>Genome sequence of a Cantenovulum-like bacteria.</title>
        <authorList>
            <person name="Tan W.R."/>
            <person name="Lau N.-S."/>
            <person name="Go F."/>
            <person name="Amirul A.-A.A."/>
        </authorList>
    </citation>
    <scope>NUCLEOTIDE SEQUENCE [LARGE SCALE GENOMIC DNA]</scope>
    <source>
        <strain evidence="1 2">CCB-QB4</strain>
    </source>
</reference>
<accession>A0A2S0VN48</accession>
<keyword evidence="2" id="KW-1185">Reference proteome</keyword>
<evidence type="ECO:0000313" key="1">
    <source>
        <dbReference type="EMBL" id="AWB65647.1"/>
    </source>
</evidence>
<proteinExistence type="predicted"/>
<dbReference type="Proteomes" id="UP000244441">
    <property type="component" value="Chromosome"/>
</dbReference>
<sequence>MVKSKYQLIIEAFCIKENVTIPSGFYRHSAGHLAIIKSTDLNKQLVARTWIKNADVINYLANYGSNECQVFDFKKGVELAWNGAKLLTVKSEL</sequence>
<dbReference type="AlphaFoldDB" id="A0A2S0VN48"/>
<dbReference type="RefSeq" id="WP_108601722.1">
    <property type="nucleotide sequence ID" value="NZ_CP026604.1"/>
</dbReference>
<name>A0A2S0VN48_9ALTE</name>
<protein>
    <submittedName>
        <fullName evidence="1">Uncharacterized protein</fullName>
    </submittedName>
</protein>
<dbReference type="EMBL" id="CP026604">
    <property type="protein sequence ID" value="AWB65647.1"/>
    <property type="molecule type" value="Genomic_DNA"/>
</dbReference>
<gene>
    <name evidence="1" type="ORF">C2869_03990</name>
</gene>
<organism evidence="1 2">
    <name type="scientific">Saccharobesus litoralis</name>
    <dbReference type="NCBI Taxonomy" id="2172099"/>
    <lineage>
        <taxon>Bacteria</taxon>
        <taxon>Pseudomonadati</taxon>
        <taxon>Pseudomonadota</taxon>
        <taxon>Gammaproteobacteria</taxon>
        <taxon>Alteromonadales</taxon>
        <taxon>Alteromonadaceae</taxon>
        <taxon>Saccharobesus</taxon>
    </lineage>
</organism>
<dbReference type="OrthoDB" id="7062547at2"/>
<evidence type="ECO:0000313" key="2">
    <source>
        <dbReference type="Proteomes" id="UP000244441"/>
    </source>
</evidence>